<dbReference type="AlphaFoldDB" id="A0AAN7QNF8"/>
<dbReference type="Proteomes" id="UP001353858">
    <property type="component" value="Unassembled WGS sequence"/>
</dbReference>
<evidence type="ECO:0000256" key="1">
    <source>
        <dbReference type="SAM" id="MobiDB-lite"/>
    </source>
</evidence>
<protein>
    <submittedName>
        <fullName evidence="3">Uncharacterized protein</fullName>
    </submittedName>
</protein>
<dbReference type="InterPro" id="IPR053164">
    <property type="entry name" value="IS1016-like_transposase"/>
</dbReference>
<comment type="caution">
    <text evidence="3">The sequence shown here is derived from an EMBL/GenBank/DDBJ whole genome shotgun (WGS) entry which is preliminary data.</text>
</comment>
<organism evidence="3 4">
    <name type="scientific">Aquatica leii</name>
    <dbReference type="NCBI Taxonomy" id="1421715"/>
    <lineage>
        <taxon>Eukaryota</taxon>
        <taxon>Metazoa</taxon>
        <taxon>Ecdysozoa</taxon>
        <taxon>Arthropoda</taxon>
        <taxon>Hexapoda</taxon>
        <taxon>Insecta</taxon>
        <taxon>Pterygota</taxon>
        <taxon>Neoptera</taxon>
        <taxon>Endopterygota</taxon>
        <taxon>Coleoptera</taxon>
        <taxon>Polyphaga</taxon>
        <taxon>Elateriformia</taxon>
        <taxon>Elateroidea</taxon>
        <taxon>Lampyridae</taxon>
        <taxon>Luciolinae</taxon>
        <taxon>Aquatica</taxon>
    </lineage>
</organism>
<keyword evidence="4" id="KW-1185">Reference proteome</keyword>
<dbReference type="PANTHER" id="PTHR47163">
    <property type="entry name" value="DDE_TNP_IS1595 DOMAIN-CONTAINING PROTEIN"/>
    <property type="match status" value="1"/>
</dbReference>
<evidence type="ECO:0000313" key="4">
    <source>
        <dbReference type="Proteomes" id="UP001353858"/>
    </source>
</evidence>
<dbReference type="PANTHER" id="PTHR47163:SF2">
    <property type="entry name" value="SI:DKEY-17M8.2"/>
    <property type="match status" value="1"/>
</dbReference>
<sequence length="162" mass="18774">MALLWYINLKFELCLSIGNAVVASNTVKWFAPFNSARLKNPVQIHEVRFVGKRKYNRGRMLNGDHPAESNESDAEIENNRIHGRRIDGPWVFGLRLRDEVRYFYVERRDRATLLPIIQREVEVGSSIHSDECQFGTIGLRAFNSKPPTKLRRPANRNTHSKN</sequence>
<name>A0AAN7QNF8_9COLE</name>
<keyword evidence="2" id="KW-0732">Signal</keyword>
<accession>A0AAN7QNF8</accession>
<proteinExistence type="predicted"/>
<gene>
    <name evidence="3" type="ORF">RN001_002339</name>
</gene>
<evidence type="ECO:0000313" key="3">
    <source>
        <dbReference type="EMBL" id="KAK4886068.1"/>
    </source>
</evidence>
<dbReference type="EMBL" id="JARPUR010000001">
    <property type="protein sequence ID" value="KAK4886068.1"/>
    <property type="molecule type" value="Genomic_DNA"/>
</dbReference>
<feature type="chain" id="PRO_5043039586" evidence="2">
    <location>
        <begin position="17"/>
        <end position="162"/>
    </location>
</feature>
<feature type="compositionally biased region" description="Basic residues" evidence="1">
    <location>
        <begin position="148"/>
        <end position="162"/>
    </location>
</feature>
<feature type="signal peptide" evidence="2">
    <location>
        <begin position="1"/>
        <end position="16"/>
    </location>
</feature>
<evidence type="ECO:0000256" key="2">
    <source>
        <dbReference type="SAM" id="SignalP"/>
    </source>
</evidence>
<feature type="region of interest" description="Disordered" evidence="1">
    <location>
        <begin position="143"/>
        <end position="162"/>
    </location>
</feature>
<reference evidence="4" key="1">
    <citation type="submission" date="2023-01" db="EMBL/GenBank/DDBJ databases">
        <title>Key to firefly adult light organ development and bioluminescence: homeobox transcription factors regulate luciferase expression and transportation to peroxisome.</title>
        <authorList>
            <person name="Fu X."/>
        </authorList>
    </citation>
    <scope>NUCLEOTIDE SEQUENCE [LARGE SCALE GENOMIC DNA]</scope>
</reference>